<evidence type="ECO:0000259" key="6">
    <source>
        <dbReference type="Pfam" id="PF07291"/>
    </source>
</evidence>
<accession>A0ABU5MWM7</accession>
<keyword evidence="8" id="KW-1185">Reference proteome</keyword>
<evidence type="ECO:0000256" key="1">
    <source>
        <dbReference type="ARBA" id="ARBA00004141"/>
    </source>
</evidence>
<evidence type="ECO:0000313" key="8">
    <source>
        <dbReference type="Proteomes" id="UP001290861"/>
    </source>
</evidence>
<dbReference type="RefSeq" id="WP_322608426.1">
    <property type="nucleotide sequence ID" value="NZ_JARVCO010000010.1"/>
</dbReference>
<dbReference type="EMBL" id="JARVCO010000010">
    <property type="protein sequence ID" value="MDZ8118628.1"/>
    <property type="molecule type" value="Genomic_DNA"/>
</dbReference>
<keyword evidence="4 5" id="KW-0472">Membrane</keyword>
<keyword evidence="3 5" id="KW-1133">Transmembrane helix</keyword>
<proteinExistence type="predicted"/>
<feature type="transmembrane region" description="Helical" evidence="5">
    <location>
        <begin position="79"/>
        <end position="100"/>
    </location>
</feature>
<dbReference type="Proteomes" id="UP001290861">
    <property type="component" value="Unassembled WGS sequence"/>
</dbReference>
<sequence>MTQERKIYHLAYWCCCAVLAVTFLSGYHKILYPEHFALSVYRFHLLPDVLVNIISLYFQWLEMVCAVCLLAVPRFRVAALWVTLFLLAVFTTAIGINVMQGTAFSCGCFSNAPDAEPMNGMSVVRNLILMALVGMAFYGRKKAAV</sequence>
<evidence type="ECO:0000256" key="2">
    <source>
        <dbReference type="ARBA" id="ARBA00022692"/>
    </source>
</evidence>
<gene>
    <name evidence="7" type="ORF">P9H32_08300</name>
</gene>
<evidence type="ECO:0000256" key="3">
    <source>
        <dbReference type="ARBA" id="ARBA00022989"/>
    </source>
</evidence>
<reference evidence="7 8" key="1">
    <citation type="journal article" date="2024" name="Appl. Environ. Microbiol.">
        <title>Pontiella agarivorans sp. nov., a novel marine anaerobic bacterium capable of degrading macroalgal polysaccharides and fixing nitrogen.</title>
        <authorList>
            <person name="Liu N."/>
            <person name="Kivenson V."/>
            <person name="Peng X."/>
            <person name="Cui Z."/>
            <person name="Lankiewicz T.S."/>
            <person name="Gosselin K.M."/>
            <person name="English C.J."/>
            <person name="Blair E.M."/>
            <person name="O'Malley M.A."/>
            <person name="Valentine D.L."/>
        </authorList>
    </citation>
    <scope>NUCLEOTIDE SEQUENCE [LARGE SCALE GENOMIC DNA]</scope>
    <source>
        <strain evidence="7 8">NLcol2</strain>
    </source>
</reference>
<comment type="subcellular location">
    <subcellularLocation>
        <location evidence="1">Membrane</location>
        <topology evidence="1">Multi-pass membrane protein</topology>
    </subcellularLocation>
</comment>
<feature type="transmembrane region" description="Helical" evidence="5">
    <location>
        <begin position="50"/>
        <end position="72"/>
    </location>
</feature>
<evidence type="ECO:0000313" key="7">
    <source>
        <dbReference type="EMBL" id="MDZ8118628.1"/>
    </source>
</evidence>
<protein>
    <submittedName>
        <fullName evidence="7">MauE/DoxX family redox-associated membrane protein</fullName>
    </submittedName>
</protein>
<evidence type="ECO:0000256" key="4">
    <source>
        <dbReference type="ARBA" id="ARBA00023136"/>
    </source>
</evidence>
<feature type="transmembrane region" description="Helical" evidence="5">
    <location>
        <begin position="7"/>
        <end position="30"/>
    </location>
</feature>
<feature type="domain" description="Methylamine utilisation protein MauE" evidence="6">
    <location>
        <begin position="10"/>
        <end position="138"/>
    </location>
</feature>
<name>A0ABU5MWM7_9BACT</name>
<feature type="transmembrane region" description="Helical" evidence="5">
    <location>
        <begin position="120"/>
        <end position="139"/>
    </location>
</feature>
<comment type="caution">
    <text evidence="7">The sequence shown here is derived from an EMBL/GenBank/DDBJ whole genome shotgun (WGS) entry which is preliminary data.</text>
</comment>
<dbReference type="Pfam" id="PF07291">
    <property type="entry name" value="MauE"/>
    <property type="match status" value="1"/>
</dbReference>
<keyword evidence="2 5" id="KW-0812">Transmembrane</keyword>
<organism evidence="7 8">
    <name type="scientific">Pontiella agarivorans</name>
    <dbReference type="NCBI Taxonomy" id="3038953"/>
    <lineage>
        <taxon>Bacteria</taxon>
        <taxon>Pseudomonadati</taxon>
        <taxon>Kiritimatiellota</taxon>
        <taxon>Kiritimatiellia</taxon>
        <taxon>Kiritimatiellales</taxon>
        <taxon>Pontiellaceae</taxon>
        <taxon>Pontiella</taxon>
    </lineage>
</organism>
<evidence type="ECO:0000256" key="5">
    <source>
        <dbReference type="SAM" id="Phobius"/>
    </source>
</evidence>
<dbReference type="InterPro" id="IPR009908">
    <property type="entry name" value="Methylamine_util_MauE"/>
</dbReference>